<keyword evidence="1" id="KW-0812">Transmembrane</keyword>
<dbReference type="KEGG" id="sphh:SDAV_00996"/>
<dbReference type="AlphaFoldDB" id="A0A345DP38"/>
<evidence type="ECO:0000313" key="2">
    <source>
        <dbReference type="EMBL" id="AXF95976.1"/>
    </source>
</evidence>
<organism evidence="2 3">
    <name type="scientific">Spiroplasma phoeniceum P40</name>
    <dbReference type="NCBI Taxonomy" id="1276259"/>
    <lineage>
        <taxon>Bacteria</taxon>
        <taxon>Bacillati</taxon>
        <taxon>Mycoplasmatota</taxon>
        <taxon>Mollicutes</taxon>
        <taxon>Entomoplasmatales</taxon>
        <taxon>Spiroplasmataceae</taxon>
        <taxon>Spiroplasma</taxon>
    </lineage>
</organism>
<keyword evidence="1" id="KW-1133">Transmembrane helix</keyword>
<reference evidence="3" key="1">
    <citation type="submission" date="2018-07" db="EMBL/GenBank/DDBJ databases">
        <title>Complete Genome Sequence of Spiroplasma phoeniceum.</title>
        <authorList>
            <person name="Davis R.E."/>
            <person name="Shao J.Y."/>
            <person name="Zhao Y."/>
            <person name="Silver A."/>
            <person name="Stump z."/>
            <person name="Gasparich G."/>
        </authorList>
    </citation>
    <scope>NUCLEOTIDE SEQUENCE [LARGE SCALE GENOMIC DNA]</scope>
    <source>
        <strain evidence="3">P40</strain>
    </source>
</reference>
<evidence type="ECO:0008006" key="4">
    <source>
        <dbReference type="Google" id="ProtNLM"/>
    </source>
</evidence>
<evidence type="ECO:0000256" key="1">
    <source>
        <dbReference type="SAM" id="Phobius"/>
    </source>
</evidence>
<protein>
    <recommendedName>
        <fullName evidence="4">Transmembrane protein</fullName>
    </recommendedName>
</protein>
<keyword evidence="1" id="KW-0472">Membrane</keyword>
<accession>A0A345DP38</accession>
<dbReference type="Proteomes" id="UP000253689">
    <property type="component" value="Chromosome"/>
</dbReference>
<keyword evidence="3" id="KW-1185">Reference proteome</keyword>
<gene>
    <name evidence="2" type="ORF">SDAV_00996</name>
</gene>
<name>A0A345DP38_9MOLU</name>
<sequence length="64" mass="7359">MKKQKKLIYTTNIVLIFIVGFLLSIILYLLYHTYLNQKIILLNTIISSPNLQAIKTNGSHLPTE</sequence>
<dbReference type="EMBL" id="CP031088">
    <property type="protein sequence ID" value="AXF95976.1"/>
    <property type="molecule type" value="Genomic_DNA"/>
</dbReference>
<feature type="transmembrane region" description="Helical" evidence="1">
    <location>
        <begin position="7"/>
        <end position="31"/>
    </location>
</feature>
<proteinExistence type="predicted"/>
<dbReference type="RefSeq" id="WP_245938534.1">
    <property type="nucleotide sequence ID" value="NZ_CP031088.1"/>
</dbReference>
<evidence type="ECO:0000313" key="3">
    <source>
        <dbReference type="Proteomes" id="UP000253689"/>
    </source>
</evidence>